<keyword evidence="2" id="KW-1185">Reference proteome</keyword>
<accession>A0A0N0BGV3</accession>
<dbReference type="EMBL" id="KQ435774">
    <property type="protein sequence ID" value="KOX75091.1"/>
    <property type="molecule type" value="Genomic_DNA"/>
</dbReference>
<dbReference type="Proteomes" id="UP000053105">
    <property type="component" value="Unassembled WGS sequence"/>
</dbReference>
<gene>
    <name evidence="1" type="ORF">WN51_13398</name>
</gene>
<dbReference type="AlphaFoldDB" id="A0A0N0BGV3"/>
<evidence type="ECO:0000313" key="1">
    <source>
        <dbReference type="EMBL" id="KOX75091.1"/>
    </source>
</evidence>
<organism evidence="1 2">
    <name type="scientific">Melipona quadrifasciata</name>
    <dbReference type="NCBI Taxonomy" id="166423"/>
    <lineage>
        <taxon>Eukaryota</taxon>
        <taxon>Metazoa</taxon>
        <taxon>Ecdysozoa</taxon>
        <taxon>Arthropoda</taxon>
        <taxon>Hexapoda</taxon>
        <taxon>Insecta</taxon>
        <taxon>Pterygota</taxon>
        <taxon>Neoptera</taxon>
        <taxon>Endopterygota</taxon>
        <taxon>Hymenoptera</taxon>
        <taxon>Apocrita</taxon>
        <taxon>Aculeata</taxon>
        <taxon>Apoidea</taxon>
        <taxon>Anthophila</taxon>
        <taxon>Apidae</taxon>
        <taxon>Melipona</taxon>
    </lineage>
</organism>
<name>A0A0N0BGV3_9HYME</name>
<protein>
    <submittedName>
        <fullName evidence="1">Uncharacterized protein</fullName>
    </submittedName>
</protein>
<proteinExistence type="predicted"/>
<evidence type="ECO:0000313" key="2">
    <source>
        <dbReference type="Proteomes" id="UP000053105"/>
    </source>
</evidence>
<reference evidence="1 2" key="1">
    <citation type="submission" date="2015-07" db="EMBL/GenBank/DDBJ databases">
        <title>The genome of Melipona quadrifasciata.</title>
        <authorList>
            <person name="Pan H."/>
            <person name="Kapheim K."/>
        </authorList>
    </citation>
    <scope>NUCLEOTIDE SEQUENCE [LARGE SCALE GENOMIC DNA]</scope>
    <source>
        <strain evidence="1">0111107301</strain>
        <tissue evidence="1">Whole body</tissue>
    </source>
</reference>
<sequence>MAVTKLFDDGLVSCCWLSVLLDISHGDKDRKTCCLHLQQVLILSRA</sequence>